<proteinExistence type="predicted"/>
<sequence>MEACLLGQASSEQRLLFEANMLLDPMLRKDVHWQRQTYRIIREYGRERLRSELEQVHQTLFTASQHRKFRNKILAFFRT</sequence>
<protein>
    <submittedName>
        <fullName evidence="1">Uncharacterized protein</fullName>
    </submittedName>
</protein>
<evidence type="ECO:0000313" key="2">
    <source>
        <dbReference type="Proteomes" id="UP000660862"/>
    </source>
</evidence>
<name>A0A917I282_9SPHI</name>
<organism evidence="1 2">
    <name type="scientific">Parapedobacter pyrenivorans</name>
    <dbReference type="NCBI Taxonomy" id="1305674"/>
    <lineage>
        <taxon>Bacteria</taxon>
        <taxon>Pseudomonadati</taxon>
        <taxon>Bacteroidota</taxon>
        <taxon>Sphingobacteriia</taxon>
        <taxon>Sphingobacteriales</taxon>
        <taxon>Sphingobacteriaceae</taxon>
        <taxon>Parapedobacter</taxon>
    </lineage>
</organism>
<dbReference type="Proteomes" id="UP000660862">
    <property type="component" value="Unassembled WGS sequence"/>
</dbReference>
<reference evidence="1" key="2">
    <citation type="submission" date="2020-09" db="EMBL/GenBank/DDBJ databases">
        <authorList>
            <person name="Sun Q."/>
            <person name="Zhou Y."/>
        </authorList>
    </citation>
    <scope>NUCLEOTIDE SEQUENCE</scope>
    <source>
        <strain evidence="1">CGMCC 1.12195</strain>
    </source>
</reference>
<dbReference type="EMBL" id="BMER01000007">
    <property type="protein sequence ID" value="GGH04451.1"/>
    <property type="molecule type" value="Genomic_DNA"/>
</dbReference>
<accession>A0A917I282</accession>
<evidence type="ECO:0000313" key="1">
    <source>
        <dbReference type="EMBL" id="GGH04451.1"/>
    </source>
</evidence>
<comment type="caution">
    <text evidence="1">The sequence shown here is derived from an EMBL/GenBank/DDBJ whole genome shotgun (WGS) entry which is preliminary data.</text>
</comment>
<dbReference type="AlphaFoldDB" id="A0A917I282"/>
<reference evidence="1" key="1">
    <citation type="journal article" date="2014" name="Int. J. Syst. Evol. Microbiol.">
        <title>Complete genome sequence of Corynebacterium casei LMG S-19264T (=DSM 44701T), isolated from a smear-ripened cheese.</title>
        <authorList>
            <consortium name="US DOE Joint Genome Institute (JGI-PGF)"/>
            <person name="Walter F."/>
            <person name="Albersmeier A."/>
            <person name="Kalinowski J."/>
            <person name="Ruckert C."/>
        </authorList>
    </citation>
    <scope>NUCLEOTIDE SEQUENCE</scope>
    <source>
        <strain evidence="1">CGMCC 1.12195</strain>
    </source>
</reference>
<gene>
    <name evidence="1" type="ORF">GCM10007415_45960</name>
</gene>
<keyword evidence="2" id="KW-1185">Reference proteome</keyword>